<name>A0ABU0SUM9_9ACTN</name>
<accession>A0ABU0SUM9</accession>
<evidence type="ECO:0000313" key="2">
    <source>
        <dbReference type="EMBL" id="MDQ1027258.1"/>
    </source>
</evidence>
<evidence type="ECO:0000313" key="3">
    <source>
        <dbReference type="Proteomes" id="UP001230328"/>
    </source>
</evidence>
<keyword evidence="2" id="KW-0255">Endonuclease</keyword>
<keyword evidence="2" id="KW-0378">Hydrolase</keyword>
<dbReference type="RefSeq" id="WP_307522610.1">
    <property type="nucleotide sequence ID" value="NZ_JAUSZI010000002.1"/>
</dbReference>
<dbReference type="InterPro" id="IPR012296">
    <property type="entry name" value="Nuclease_put_TT1808"/>
</dbReference>
<feature type="domain" description="Putative restriction endonuclease" evidence="1">
    <location>
        <begin position="26"/>
        <end position="186"/>
    </location>
</feature>
<keyword evidence="3" id="KW-1185">Reference proteome</keyword>
<evidence type="ECO:0000259" key="1">
    <source>
        <dbReference type="Pfam" id="PF05685"/>
    </source>
</evidence>
<dbReference type="PANTHER" id="PTHR35400">
    <property type="entry name" value="SLR1083 PROTEIN"/>
    <property type="match status" value="1"/>
</dbReference>
<proteinExistence type="predicted"/>
<sequence length="195" mass="22024">MTVLEDRIEMAEIGGELTLDAMFEWLEKMPVPEGYKVEIVGGNIFMSPQRHTHWRIIFKILKQLGARYPDECLASDVRIDFPGHLNGFAADVAALAEGFEPDDKGRLRYQDVEFVAEVISKGTARKDYEPKKAAYAAAEVPVYLIVDPYTGRWHLHTQPKDGEYQGRTSFGFGDEVDLTGTPVDLVLKTDEFPRD</sequence>
<dbReference type="Proteomes" id="UP001230328">
    <property type="component" value="Unassembled WGS sequence"/>
</dbReference>
<dbReference type="InterPro" id="IPR008538">
    <property type="entry name" value="Uma2"/>
</dbReference>
<dbReference type="PANTHER" id="PTHR35400:SF3">
    <property type="entry name" value="SLL1072 PROTEIN"/>
    <property type="match status" value="1"/>
</dbReference>
<dbReference type="CDD" id="cd06260">
    <property type="entry name" value="DUF820-like"/>
    <property type="match status" value="1"/>
</dbReference>
<organism evidence="2 3">
    <name type="scientific">Streptomyces umbrinus</name>
    <dbReference type="NCBI Taxonomy" id="67370"/>
    <lineage>
        <taxon>Bacteria</taxon>
        <taxon>Bacillati</taxon>
        <taxon>Actinomycetota</taxon>
        <taxon>Actinomycetes</taxon>
        <taxon>Kitasatosporales</taxon>
        <taxon>Streptomycetaceae</taxon>
        <taxon>Streptomyces</taxon>
        <taxon>Streptomyces phaeochromogenes group</taxon>
    </lineage>
</organism>
<dbReference type="EMBL" id="JAUSZI010000002">
    <property type="protein sequence ID" value="MDQ1027258.1"/>
    <property type="molecule type" value="Genomic_DNA"/>
</dbReference>
<comment type="caution">
    <text evidence="2">The sequence shown here is derived from an EMBL/GenBank/DDBJ whole genome shotgun (WGS) entry which is preliminary data.</text>
</comment>
<dbReference type="Gene3D" id="3.90.1570.10">
    <property type="entry name" value="tt1808, chain A"/>
    <property type="match status" value="1"/>
</dbReference>
<gene>
    <name evidence="2" type="ORF">QF035_004840</name>
</gene>
<protein>
    <submittedName>
        <fullName evidence="2">Uma2 family endonuclease</fullName>
    </submittedName>
</protein>
<dbReference type="GO" id="GO:0004519">
    <property type="term" value="F:endonuclease activity"/>
    <property type="evidence" value="ECO:0007669"/>
    <property type="project" value="UniProtKB-KW"/>
</dbReference>
<dbReference type="InterPro" id="IPR011335">
    <property type="entry name" value="Restrct_endonuc-II-like"/>
</dbReference>
<dbReference type="Pfam" id="PF05685">
    <property type="entry name" value="Uma2"/>
    <property type="match status" value="1"/>
</dbReference>
<dbReference type="SUPFAM" id="SSF52980">
    <property type="entry name" value="Restriction endonuclease-like"/>
    <property type="match status" value="1"/>
</dbReference>
<reference evidence="2 3" key="1">
    <citation type="submission" date="2023-07" db="EMBL/GenBank/DDBJ databases">
        <title>Comparative genomics of wheat-associated soil bacteria to identify genetic determinants of phenazine resistance.</title>
        <authorList>
            <person name="Mouncey N."/>
        </authorList>
    </citation>
    <scope>NUCLEOTIDE SEQUENCE [LARGE SCALE GENOMIC DNA]</scope>
    <source>
        <strain evidence="2 3">V2I4</strain>
    </source>
</reference>
<keyword evidence="2" id="KW-0540">Nuclease</keyword>